<evidence type="ECO:0000259" key="1">
    <source>
        <dbReference type="Pfam" id="PF16538"/>
    </source>
</evidence>
<dbReference type="eggNOG" id="ENOG5033H9F">
    <property type="taxonomic scope" value="Bacteria"/>
</dbReference>
<dbReference type="RefSeq" id="WP_015327114.1">
    <property type="nucleotide sequence ID" value="NC_019978.1"/>
</dbReference>
<evidence type="ECO:0000313" key="2">
    <source>
        <dbReference type="EMBL" id="AGB41392.1"/>
    </source>
</evidence>
<reference evidence="3" key="1">
    <citation type="submission" date="2012-02" db="EMBL/GenBank/DDBJ databases">
        <title>The complete genome of Halobacteroides halobius DSM 5150.</title>
        <authorList>
            <person name="Lucas S."/>
            <person name="Copeland A."/>
            <person name="Lapidus A."/>
            <person name="Glavina del Rio T."/>
            <person name="Dalin E."/>
            <person name="Tice H."/>
            <person name="Bruce D."/>
            <person name="Goodwin L."/>
            <person name="Pitluck S."/>
            <person name="Peters L."/>
            <person name="Mikhailova N."/>
            <person name="Gu W."/>
            <person name="Kyrpides N."/>
            <person name="Mavromatis K."/>
            <person name="Ivanova N."/>
            <person name="Brettin T."/>
            <person name="Detter J.C."/>
            <person name="Han C."/>
            <person name="Larimer F."/>
            <person name="Land M."/>
            <person name="Hauser L."/>
            <person name="Markowitz V."/>
            <person name="Cheng J.-F."/>
            <person name="Hugenholtz P."/>
            <person name="Woyke T."/>
            <person name="Wu D."/>
            <person name="Tindall B."/>
            <person name="Pomrenke H."/>
            <person name="Brambilla E."/>
            <person name="Klenk H.-P."/>
            <person name="Eisen J.A."/>
        </authorList>
    </citation>
    <scope>NUCLEOTIDE SEQUENCE [LARGE SCALE GENOMIC DNA]</scope>
    <source>
        <strain evidence="3">ATCC 35273 / DSM 5150 / MD-1</strain>
    </source>
</reference>
<dbReference type="Proteomes" id="UP000010880">
    <property type="component" value="Chromosome"/>
</dbReference>
<name>L0K801_HALHC</name>
<dbReference type="InterPro" id="IPR038165">
    <property type="entry name" value="FlgT_C_sf"/>
</dbReference>
<organism evidence="2 3">
    <name type="scientific">Halobacteroides halobius (strain ATCC 35273 / DSM 5150 / MD-1)</name>
    <dbReference type="NCBI Taxonomy" id="748449"/>
    <lineage>
        <taxon>Bacteria</taxon>
        <taxon>Bacillati</taxon>
        <taxon>Bacillota</taxon>
        <taxon>Clostridia</taxon>
        <taxon>Halanaerobiales</taxon>
        <taxon>Halobacteroidaceae</taxon>
        <taxon>Halobacteroides</taxon>
    </lineage>
</organism>
<keyword evidence="3" id="KW-1185">Reference proteome</keyword>
<dbReference type="Pfam" id="PF16538">
    <property type="entry name" value="FlgT_C"/>
    <property type="match status" value="1"/>
</dbReference>
<dbReference type="SUPFAM" id="SSF69318">
    <property type="entry name" value="Integrin alpha N-terminal domain"/>
    <property type="match status" value="1"/>
</dbReference>
<protein>
    <recommendedName>
        <fullName evidence="1">Flagellar assembly protein T C-terminal domain-containing protein</fullName>
    </recommendedName>
</protein>
<sequence>MRKIFFLCLVFIVLMSQLTYGQQLFTDEIDQLTADLFSDYLKQSQGYIAKIEDESVYLNLGLQAGILKGDTFSVLREYDLLKDPITGVILGTLNHKIATLKVKEVKAKFSVAQVIEKSSLELQVGDRVKRQKQRIGILKFNATKLPIDIVNLLQESLIANLKRKGQFKVISKDKLEKLINKLKLENTLSQDELQLIGNKLKLDLLVTGEIFQEEKKLFIKGELYSTKLDSLVREEVMTISKENKLINYYLQQFKEATLDYRLLTTSKLFKYQFLDLVVANIDQQLDQEIILNTRQALHILNYQAQELLTEGRIDSYYRTKYDDYKLVVVDSNNDQISELIAQNFNYLFKFSWQKDKYIKQRIKGFKRSRPKAVVKLATKDYLITRNINHQLQFNLITRNNYKKNFKLQLNKNEGYRLAMGDLDQDKKKEIVLTSYQGKGKYKIKIYTKAGKLETVLPGRYGPAVLVTDLEKDGRLELVVHTTKKDNRVLVYNWAQDELVKSWESKPLDLKIRDLAVGDITEDKSLELLVLMANDKESKINIYQK</sequence>
<dbReference type="InterPro" id="IPR032388">
    <property type="entry name" value="FlgT_C"/>
</dbReference>
<feature type="domain" description="Flagellar assembly protein T C-terminal" evidence="1">
    <location>
        <begin position="53"/>
        <end position="129"/>
    </location>
</feature>
<dbReference type="Gene3D" id="2.40.10.410">
    <property type="entry name" value="FlgT, C-terminal domain"/>
    <property type="match status" value="1"/>
</dbReference>
<evidence type="ECO:0000313" key="3">
    <source>
        <dbReference type="Proteomes" id="UP000010880"/>
    </source>
</evidence>
<dbReference type="EMBL" id="CP003359">
    <property type="protein sequence ID" value="AGB41392.1"/>
    <property type="molecule type" value="Genomic_DNA"/>
</dbReference>
<dbReference type="InterPro" id="IPR028994">
    <property type="entry name" value="Integrin_alpha_N"/>
</dbReference>
<dbReference type="OrthoDB" id="2111493at2"/>
<proteinExistence type="predicted"/>
<gene>
    <name evidence="2" type="ordered locus">Halha_1447</name>
</gene>
<dbReference type="Gene3D" id="2.130.10.130">
    <property type="entry name" value="Integrin alpha, N-terminal"/>
    <property type="match status" value="1"/>
</dbReference>
<accession>L0K801</accession>
<dbReference type="KEGG" id="hhl:Halha_1447"/>
<dbReference type="AlphaFoldDB" id="L0K801"/>
<dbReference type="HOGENOM" id="CLU_500352_0_0_9"/>